<reference evidence="2 3" key="1">
    <citation type="submission" date="2024-02" db="EMBL/GenBank/DDBJ databases">
        <title>A draft genome for the cacao thread blight pathogen Marasmius crinis-equi.</title>
        <authorList>
            <person name="Cohen S.P."/>
            <person name="Baruah I.K."/>
            <person name="Amoako-Attah I."/>
            <person name="Bukari Y."/>
            <person name="Meinhardt L.W."/>
            <person name="Bailey B.A."/>
        </authorList>
    </citation>
    <scope>NUCLEOTIDE SEQUENCE [LARGE SCALE GENOMIC DNA]</scope>
    <source>
        <strain evidence="2 3">GH-76</strain>
    </source>
</reference>
<accession>A0ABR3EZ79</accession>
<feature type="compositionally biased region" description="Polar residues" evidence="1">
    <location>
        <begin position="436"/>
        <end position="447"/>
    </location>
</feature>
<feature type="compositionally biased region" description="Basic and acidic residues" evidence="1">
    <location>
        <begin position="633"/>
        <end position="648"/>
    </location>
</feature>
<dbReference type="EMBL" id="JBAHYK010001385">
    <property type="protein sequence ID" value="KAL0568237.1"/>
    <property type="molecule type" value="Genomic_DNA"/>
</dbReference>
<proteinExistence type="predicted"/>
<gene>
    <name evidence="2" type="ORF">V5O48_013748</name>
</gene>
<sequence>MPAQKIFVGQRAKFFEDRKALYAEAVKNDTKKDFLSNAQREFFNRWPPLLPLSVELDQATLDAIDDNTVSAEYPVPVESELGAEEYKKKKQEYDEYRKKLEERKGQIVRRFKADWEEDNTRTSRDPNDPWNLLLLRLNGTLDSKKPRLQPAVNVWYQENKTLVKASLDKKKKPDDKRKHTDAPNAYMSEARKIFGKLDAAVQKEWQDKAAALHKTALEEWDAMLRSAPSTEPADRQRCINRLVRFVKPILDGIAERMGFVVSLIAGGPEPQDSGRLNCISVHSGTTPGDVKMDWARAELPTFKKHIFPSVARFCKRVYTVEECRSRALPTVYEEEGEEEEGIEETEAHVFGADLEEVTEDGVDLYPVKAGAGVGTGGKARNRGEKKDNPTNPVAEKAQPASEKRVAGTSASRVVETAKRPSVGTDSKAHTEHGTEEQANTNQATPTQPRRGLRPRKLVSRSSPVHPARSASSSPSRSPSPYSGIKPARLRARGRMTVSSPIRHLESPAGASLATPGASQAAAETLALPFPRHASLPPSLPPSPTGTPTRTPTQAPVTTSPIRDVPESSLLAAAPPPRNAHDAEETEDLMEIEEEWLLDQDVGSSPRTGRKRRVSGEQGGSRSKKARAVGSDSGKGDDEVMEDDSTRVDVGSRVDEAPVLPESVPDYVACTYELATKDESKAIPGFDRLLSRWLGFEEKEGYWECPCLKTTGRPKWVGLWFGRHRNPEYVPPENALEVLDKFWGWWQVLQPEWRDFGTNGRPIPEAYE</sequence>
<feature type="compositionally biased region" description="Low complexity" evidence="1">
    <location>
        <begin position="459"/>
        <end position="482"/>
    </location>
</feature>
<keyword evidence="3" id="KW-1185">Reference proteome</keyword>
<feature type="compositionally biased region" description="Acidic residues" evidence="1">
    <location>
        <begin position="583"/>
        <end position="597"/>
    </location>
</feature>
<name>A0ABR3EZ79_9AGAR</name>
<evidence type="ECO:0000313" key="2">
    <source>
        <dbReference type="EMBL" id="KAL0568237.1"/>
    </source>
</evidence>
<organism evidence="2 3">
    <name type="scientific">Marasmius crinis-equi</name>
    <dbReference type="NCBI Taxonomy" id="585013"/>
    <lineage>
        <taxon>Eukaryota</taxon>
        <taxon>Fungi</taxon>
        <taxon>Dikarya</taxon>
        <taxon>Basidiomycota</taxon>
        <taxon>Agaricomycotina</taxon>
        <taxon>Agaricomycetes</taxon>
        <taxon>Agaricomycetidae</taxon>
        <taxon>Agaricales</taxon>
        <taxon>Marasmiineae</taxon>
        <taxon>Marasmiaceae</taxon>
        <taxon>Marasmius</taxon>
    </lineage>
</organism>
<evidence type="ECO:0000256" key="1">
    <source>
        <dbReference type="SAM" id="MobiDB-lite"/>
    </source>
</evidence>
<feature type="region of interest" description="Disordered" evidence="1">
    <location>
        <begin position="365"/>
        <end position="648"/>
    </location>
</feature>
<dbReference type="Proteomes" id="UP001465976">
    <property type="component" value="Unassembled WGS sequence"/>
</dbReference>
<evidence type="ECO:0000313" key="3">
    <source>
        <dbReference type="Proteomes" id="UP001465976"/>
    </source>
</evidence>
<feature type="compositionally biased region" description="Basic and acidic residues" evidence="1">
    <location>
        <begin position="426"/>
        <end position="435"/>
    </location>
</feature>
<protein>
    <submittedName>
        <fullName evidence="2">Uncharacterized protein</fullName>
    </submittedName>
</protein>
<comment type="caution">
    <text evidence="2">The sequence shown here is derived from an EMBL/GenBank/DDBJ whole genome shotgun (WGS) entry which is preliminary data.</text>
</comment>